<dbReference type="Pfam" id="PF07366">
    <property type="entry name" value="SnoaL"/>
    <property type="match status" value="1"/>
</dbReference>
<evidence type="ECO:0000313" key="2">
    <source>
        <dbReference type="Proteomes" id="UP000295157"/>
    </source>
</evidence>
<dbReference type="SUPFAM" id="SSF54427">
    <property type="entry name" value="NTF2-like"/>
    <property type="match status" value="1"/>
</dbReference>
<reference evidence="1 2" key="1">
    <citation type="submission" date="2019-02" db="EMBL/GenBank/DDBJ databases">
        <title>Draft genome sequences of novel Actinobacteria.</title>
        <authorList>
            <person name="Sahin N."/>
            <person name="Ay H."/>
            <person name="Saygin H."/>
        </authorList>
    </citation>
    <scope>NUCLEOTIDE SEQUENCE [LARGE SCALE GENOMIC DNA]</scope>
    <source>
        <strain evidence="1 2">KC201</strain>
    </source>
</reference>
<dbReference type="InterPro" id="IPR009959">
    <property type="entry name" value="Cyclase_SnoaL-like"/>
</dbReference>
<dbReference type="Proteomes" id="UP000295157">
    <property type="component" value="Unassembled WGS sequence"/>
</dbReference>
<sequence>MDPQAAAILHMDAWNGNDPARVAATADRFDAPGTEGPVSGQELRAHAAALFEAFPGLKFGIDAQAAGPDHAVLCWTLHVQHLGRYLGARPSGATATISGTDVVRCDGDQVRVLRAFDRVSLLDRLGIRVVVSPPAMHGWQYGLGSRLAGAGADRPGVLVMTRLDVADEQQEEQVSMLSLAVGASLRNARGFLGATTTIVGGHIYTMSAFDRPESVRAVNMKPHQRAVRRFYRSGLCTAGTVSVWSPLRLMEAVRCPACGVLSEDRTGTGFERGCTCEWTPRGRPFL</sequence>
<dbReference type="GO" id="GO:0030638">
    <property type="term" value="P:polyketide metabolic process"/>
    <property type="evidence" value="ECO:0007669"/>
    <property type="project" value="InterPro"/>
</dbReference>
<gene>
    <name evidence="1" type="ORF">E1267_24230</name>
</gene>
<evidence type="ECO:0000313" key="1">
    <source>
        <dbReference type="EMBL" id="TDC04035.1"/>
    </source>
</evidence>
<name>A0A4R4N5N9_9ACTN</name>
<accession>A0A4R4N5N9</accession>
<keyword evidence="2" id="KW-1185">Reference proteome</keyword>
<dbReference type="Gene3D" id="3.10.450.50">
    <property type="match status" value="1"/>
</dbReference>
<comment type="caution">
    <text evidence="1">The sequence shown here is derived from an EMBL/GenBank/DDBJ whole genome shotgun (WGS) entry which is preliminary data.</text>
</comment>
<organism evidence="1 2">
    <name type="scientific">Nonomuraea longispora</name>
    <dbReference type="NCBI Taxonomy" id="1848320"/>
    <lineage>
        <taxon>Bacteria</taxon>
        <taxon>Bacillati</taxon>
        <taxon>Actinomycetota</taxon>
        <taxon>Actinomycetes</taxon>
        <taxon>Streptosporangiales</taxon>
        <taxon>Streptosporangiaceae</taxon>
        <taxon>Nonomuraea</taxon>
    </lineage>
</organism>
<dbReference type="InterPro" id="IPR032710">
    <property type="entry name" value="NTF2-like_dom_sf"/>
</dbReference>
<proteinExistence type="predicted"/>
<dbReference type="OrthoDB" id="3512015at2"/>
<dbReference type="EMBL" id="SMJZ01000098">
    <property type="protein sequence ID" value="TDC04035.1"/>
    <property type="molecule type" value="Genomic_DNA"/>
</dbReference>
<protein>
    <recommendedName>
        <fullName evidence="3">Ester cyclase</fullName>
    </recommendedName>
</protein>
<evidence type="ECO:0008006" key="3">
    <source>
        <dbReference type="Google" id="ProtNLM"/>
    </source>
</evidence>
<dbReference type="RefSeq" id="WP_132335241.1">
    <property type="nucleotide sequence ID" value="NZ_SMJZ01000098.1"/>
</dbReference>
<dbReference type="AlphaFoldDB" id="A0A4R4N5N9"/>